<keyword evidence="2" id="KW-0288">FMN</keyword>
<dbReference type="PANTHER" id="PTHR42847">
    <property type="entry name" value="ALKANESULFONATE MONOOXYGENASE"/>
    <property type="match status" value="1"/>
</dbReference>
<evidence type="ECO:0000313" key="7">
    <source>
        <dbReference type="Proteomes" id="UP000198362"/>
    </source>
</evidence>
<name>A0A239MNZ9_9ACTN</name>
<dbReference type="Pfam" id="PF00296">
    <property type="entry name" value="Bac_luciferase"/>
    <property type="match status" value="1"/>
</dbReference>
<dbReference type="RefSeq" id="WP_089249801.1">
    <property type="nucleotide sequence ID" value="NZ_FZPH01000006.1"/>
</dbReference>
<dbReference type="SUPFAM" id="SSF51679">
    <property type="entry name" value="Bacterial luciferase-like"/>
    <property type="match status" value="1"/>
</dbReference>
<proteinExistence type="predicted"/>
<dbReference type="GO" id="GO:0046306">
    <property type="term" value="P:alkanesulfonate catabolic process"/>
    <property type="evidence" value="ECO:0007669"/>
    <property type="project" value="TreeGrafter"/>
</dbReference>
<dbReference type="Gene3D" id="3.20.20.30">
    <property type="entry name" value="Luciferase-like domain"/>
    <property type="match status" value="1"/>
</dbReference>
<reference evidence="6 7" key="1">
    <citation type="submission" date="2017-06" db="EMBL/GenBank/DDBJ databases">
        <authorList>
            <person name="Kim H.J."/>
            <person name="Triplett B.A."/>
        </authorList>
    </citation>
    <scope>NUCLEOTIDE SEQUENCE [LARGE SCALE GENOMIC DNA]</scope>
    <source>
        <strain evidence="6 7">CGMCC 4.5593</strain>
    </source>
</reference>
<evidence type="ECO:0000259" key="5">
    <source>
        <dbReference type="Pfam" id="PF00296"/>
    </source>
</evidence>
<keyword evidence="1" id="KW-0285">Flavoprotein</keyword>
<keyword evidence="7" id="KW-1185">Reference proteome</keyword>
<evidence type="ECO:0000256" key="4">
    <source>
        <dbReference type="ARBA" id="ARBA00023033"/>
    </source>
</evidence>
<organism evidence="6 7">
    <name type="scientific">Asanoa hainanensis</name>
    <dbReference type="NCBI Taxonomy" id="560556"/>
    <lineage>
        <taxon>Bacteria</taxon>
        <taxon>Bacillati</taxon>
        <taxon>Actinomycetota</taxon>
        <taxon>Actinomycetes</taxon>
        <taxon>Micromonosporales</taxon>
        <taxon>Micromonosporaceae</taxon>
        <taxon>Asanoa</taxon>
    </lineage>
</organism>
<evidence type="ECO:0000256" key="2">
    <source>
        <dbReference type="ARBA" id="ARBA00022643"/>
    </source>
</evidence>
<dbReference type="EMBL" id="FZPH01000006">
    <property type="protein sequence ID" value="SNT44466.1"/>
    <property type="molecule type" value="Genomic_DNA"/>
</dbReference>
<dbReference type="InterPro" id="IPR050172">
    <property type="entry name" value="SsuD_RutA_monooxygenase"/>
</dbReference>
<sequence length="279" mass="30872">MRIGVLLLPTDPWPQSVALAQRIEEMGYDHLWTYDHLSWRRYREQAWHAAIPWLTGIAAKTSRIRLGTMVSSPNFRHPVTLAKEAMTLDHISDGRLTLGIGAGGIGFDATVLGGAVLTPGERAGRLDEFVGAVDQLLREPATSLRGDRYTIDEARMIPGCVQQPRLPLAVAAGGPRTMKTVIEYADAWITEGDPDKIRANAARLDESRRRIDRILLSDNGADRPLASVDAFVDLVGRYQELGFTDLVFHHPRPGDPVWTDDPAMVERIATEVLPKLRVG</sequence>
<evidence type="ECO:0000313" key="6">
    <source>
        <dbReference type="EMBL" id="SNT44466.1"/>
    </source>
</evidence>
<dbReference type="InterPro" id="IPR036661">
    <property type="entry name" value="Luciferase-like_sf"/>
</dbReference>
<keyword evidence="3" id="KW-0560">Oxidoreductase</keyword>
<evidence type="ECO:0000256" key="1">
    <source>
        <dbReference type="ARBA" id="ARBA00022630"/>
    </source>
</evidence>
<protein>
    <submittedName>
        <fullName evidence="6">Luciferase-like monooxygenase</fullName>
    </submittedName>
</protein>
<dbReference type="PANTHER" id="PTHR42847:SF4">
    <property type="entry name" value="ALKANESULFONATE MONOOXYGENASE-RELATED"/>
    <property type="match status" value="1"/>
</dbReference>
<accession>A0A239MNZ9</accession>
<dbReference type="AlphaFoldDB" id="A0A239MNZ9"/>
<dbReference type="InterPro" id="IPR011251">
    <property type="entry name" value="Luciferase-like_dom"/>
</dbReference>
<dbReference type="OrthoDB" id="7374740at2"/>
<gene>
    <name evidence="6" type="ORF">SAMN05421812_106114</name>
</gene>
<evidence type="ECO:0000256" key="3">
    <source>
        <dbReference type="ARBA" id="ARBA00023002"/>
    </source>
</evidence>
<keyword evidence="4 6" id="KW-0503">Monooxygenase</keyword>
<feature type="domain" description="Luciferase-like" evidence="5">
    <location>
        <begin position="10"/>
        <end position="213"/>
    </location>
</feature>
<dbReference type="GO" id="GO:0008726">
    <property type="term" value="F:alkanesulfonate monooxygenase activity"/>
    <property type="evidence" value="ECO:0007669"/>
    <property type="project" value="TreeGrafter"/>
</dbReference>
<dbReference type="Proteomes" id="UP000198362">
    <property type="component" value="Unassembled WGS sequence"/>
</dbReference>